<evidence type="ECO:0000313" key="2">
    <source>
        <dbReference type="Proteomes" id="UP001050975"/>
    </source>
</evidence>
<keyword evidence="2" id="KW-1185">Reference proteome</keyword>
<name>A0AAV3XSR0_9CYAN</name>
<protein>
    <submittedName>
        <fullName evidence="1">Transposase, truncation</fullName>
    </submittedName>
</protein>
<accession>A0AAV3XSR0</accession>
<reference evidence="1" key="1">
    <citation type="submission" date="2019-10" db="EMBL/GenBank/DDBJ databases">
        <title>Draft genome sequece of Microseira wollei NIES-4236.</title>
        <authorList>
            <person name="Yamaguchi H."/>
            <person name="Suzuki S."/>
            <person name="Kawachi M."/>
        </authorList>
    </citation>
    <scope>NUCLEOTIDE SEQUENCE</scope>
    <source>
        <strain evidence="1">NIES-4236</strain>
    </source>
</reference>
<organism evidence="1 2">
    <name type="scientific">Microseira wollei NIES-4236</name>
    <dbReference type="NCBI Taxonomy" id="2530354"/>
    <lineage>
        <taxon>Bacteria</taxon>
        <taxon>Bacillati</taxon>
        <taxon>Cyanobacteriota</taxon>
        <taxon>Cyanophyceae</taxon>
        <taxon>Oscillatoriophycideae</taxon>
        <taxon>Aerosakkonematales</taxon>
        <taxon>Aerosakkonemataceae</taxon>
        <taxon>Microseira</taxon>
    </lineage>
</organism>
<dbReference type="AlphaFoldDB" id="A0AAV3XSR0"/>
<gene>
    <name evidence="1" type="ORF">MiSe_85870</name>
</gene>
<evidence type="ECO:0000313" key="1">
    <source>
        <dbReference type="EMBL" id="GET43762.1"/>
    </source>
</evidence>
<dbReference type="EMBL" id="BLAY01000250">
    <property type="protein sequence ID" value="GET43762.1"/>
    <property type="molecule type" value="Genomic_DNA"/>
</dbReference>
<comment type="caution">
    <text evidence="1">The sequence shown here is derived from an EMBL/GenBank/DDBJ whole genome shotgun (WGS) entry which is preliminary data.</text>
</comment>
<sequence>MIVREAKLLNGTKEQYKALDDAIRTAQFIRNKAIRYWMDNQGVSKADLYSLLH</sequence>
<dbReference type="Proteomes" id="UP001050975">
    <property type="component" value="Unassembled WGS sequence"/>
</dbReference>
<proteinExistence type="predicted"/>